<gene>
    <name evidence="1" type="ORF">HDE68_001119</name>
</gene>
<accession>A0A7W8ZJJ8</accession>
<dbReference type="SUPFAM" id="SSF48452">
    <property type="entry name" value="TPR-like"/>
    <property type="match status" value="1"/>
</dbReference>
<sequence length="342" mass="39906">METLNDFISFLQNVSPDDNAGNKKKAEYNGVFSFLLGKQDKENTFTGPQIHRCIDIYLDAVIACRKNDFQETDRLLEQADGLLDTLPESHILPKMYKLSAWGNYYYKLERWDEAIAFMKEGLLLSAEVERQGYPILIFRRIEQIQNISRIYQKKGDLKKAADLLRNIIIFIYSGKVEGLIIDDWDYELIKAVALVQENALDSVFNQLASLNTTLMNTKDYDNRYFVLNFFKTFLADMPAEFYNRTITHNWMYVKYSYFNVTEETYFENLKAFLGDPEISEAYDHFKVNLLEQVIFYLNKDDIEYAAFVIAQIQKYAETNLKDFLGKPYKISSGKDVLLKVAV</sequence>
<proteinExistence type="predicted"/>
<protein>
    <submittedName>
        <fullName evidence="1">Tetratricopeptide (TPR) repeat protein</fullName>
    </submittedName>
</protein>
<evidence type="ECO:0000313" key="2">
    <source>
        <dbReference type="Proteomes" id="UP000537204"/>
    </source>
</evidence>
<dbReference type="Gene3D" id="1.25.40.10">
    <property type="entry name" value="Tetratricopeptide repeat domain"/>
    <property type="match status" value="1"/>
</dbReference>
<dbReference type="Proteomes" id="UP000537204">
    <property type="component" value="Unassembled WGS sequence"/>
</dbReference>
<dbReference type="RefSeq" id="WP_183879683.1">
    <property type="nucleotide sequence ID" value="NZ_JACHCE010000001.1"/>
</dbReference>
<comment type="caution">
    <text evidence="1">The sequence shown here is derived from an EMBL/GenBank/DDBJ whole genome shotgun (WGS) entry which is preliminary data.</text>
</comment>
<dbReference type="InterPro" id="IPR011990">
    <property type="entry name" value="TPR-like_helical_dom_sf"/>
</dbReference>
<organism evidence="1 2">
    <name type="scientific">Pedobacter cryoconitis</name>
    <dbReference type="NCBI Taxonomy" id="188932"/>
    <lineage>
        <taxon>Bacteria</taxon>
        <taxon>Pseudomonadati</taxon>
        <taxon>Bacteroidota</taxon>
        <taxon>Sphingobacteriia</taxon>
        <taxon>Sphingobacteriales</taxon>
        <taxon>Sphingobacteriaceae</taxon>
        <taxon>Pedobacter</taxon>
    </lineage>
</organism>
<reference evidence="1 2" key="1">
    <citation type="submission" date="2020-08" db="EMBL/GenBank/DDBJ databases">
        <title>Genomic Encyclopedia of Type Strains, Phase IV (KMG-V): Genome sequencing to study the core and pangenomes of soil and plant-associated prokaryotes.</title>
        <authorList>
            <person name="Whitman W."/>
        </authorList>
    </citation>
    <scope>NUCLEOTIDE SEQUENCE [LARGE SCALE GENOMIC DNA]</scope>
    <source>
        <strain evidence="1 2">S3M1</strain>
    </source>
</reference>
<name>A0A7W8ZJJ8_9SPHI</name>
<dbReference type="EMBL" id="JACHCE010000001">
    <property type="protein sequence ID" value="MBB5635234.1"/>
    <property type="molecule type" value="Genomic_DNA"/>
</dbReference>
<dbReference type="AlphaFoldDB" id="A0A7W8ZJJ8"/>
<evidence type="ECO:0000313" key="1">
    <source>
        <dbReference type="EMBL" id="MBB5635234.1"/>
    </source>
</evidence>